<dbReference type="Proteomes" id="UP001062846">
    <property type="component" value="Chromosome 13"/>
</dbReference>
<evidence type="ECO:0000313" key="2">
    <source>
        <dbReference type="Proteomes" id="UP001062846"/>
    </source>
</evidence>
<evidence type="ECO:0000313" key="1">
    <source>
        <dbReference type="EMBL" id="KAI8523098.1"/>
    </source>
</evidence>
<accession>A0ACC0L2Y0</accession>
<protein>
    <submittedName>
        <fullName evidence="1">Uncharacterized protein</fullName>
    </submittedName>
</protein>
<gene>
    <name evidence="1" type="ORF">RHMOL_Rhmol13G0047700</name>
</gene>
<sequence length="199" mass="22941">MFMSVTELLKVHTIPIINDFDLQCVRRLWSNCGWRGYVVYPTEPAANFVTRDPTLTSAEVANLVDQIHTFPLTAVNLGQYDWPQRITIQKELYAYGHWVAQVDDHVRQITNLETLYCRAGVRVLSKTCLPVVNEADAIFFRRLMTEFGYILVPLLLDRDQIGDEAANLDEAEEDGFLKAFKVSCGLKRKYFDVIKKDKY</sequence>
<reference evidence="1" key="1">
    <citation type="submission" date="2022-02" db="EMBL/GenBank/DDBJ databases">
        <title>Plant Genome Project.</title>
        <authorList>
            <person name="Zhang R.-G."/>
        </authorList>
    </citation>
    <scope>NUCLEOTIDE SEQUENCE</scope>
    <source>
        <strain evidence="1">AT1</strain>
    </source>
</reference>
<proteinExistence type="predicted"/>
<name>A0ACC0L2Y0_RHOML</name>
<keyword evidence="2" id="KW-1185">Reference proteome</keyword>
<organism evidence="1 2">
    <name type="scientific">Rhododendron molle</name>
    <name type="common">Chinese azalea</name>
    <name type="synonym">Azalea mollis</name>
    <dbReference type="NCBI Taxonomy" id="49168"/>
    <lineage>
        <taxon>Eukaryota</taxon>
        <taxon>Viridiplantae</taxon>
        <taxon>Streptophyta</taxon>
        <taxon>Embryophyta</taxon>
        <taxon>Tracheophyta</taxon>
        <taxon>Spermatophyta</taxon>
        <taxon>Magnoliopsida</taxon>
        <taxon>eudicotyledons</taxon>
        <taxon>Gunneridae</taxon>
        <taxon>Pentapetalae</taxon>
        <taxon>asterids</taxon>
        <taxon>Ericales</taxon>
        <taxon>Ericaceae</taxon>
        <taxon>Ericoideae</taxon>
        <taxon>Rhodoreae</taxon>
        <taxon>Rhododendron</taxon>
    </lineage>
</organism>
<comment type="caution">
    <text evidence="1">The sequence shown here is derived from an EMBL/GenBank/DDBJ whole genome shotgun (WGS) entry which is preliminary data.</text>
</comment>
<dbReference type="EMBL" id="CM046400">
    <property type="protein sequence ID" value="KAI8523098.1"/>
    <property type="molecule type" value="Genomic_DNA"/>
</dbReference>